<dbReference type="AlphaFoldDB" id="A0AAI8V9S4"/>
<comment type="caution">
    <text evidence="2">The sequence shown here is derived from an EMBL/GenBank/DDBJ whole genome shotgun (WGS) entry which is preliminary data.</text>
</comment>
<protein>
    <submittedName>
        <fullName evidence="2">Uu.00g038920.m01.CDS01</fullName>
    </submittedName>
</protein>
<dbReference type="Proteomes" id="UP001295740">
    <property type="component" value="Unassembled WGS sequence"/>
</dbReference>
<evidence type="ECO:0000256" key="1">
    <source>
        <dbReference type="SAM" id="MobiDB-lite"/>
    </source>
</evidence>
<evidence type="ECO:0000313" key="2">
    <source>
        <dbReference type="EMBL" id="CAJ2501039.1"/>
    </source>
</evidence>
<dbReference type="PANTHER" id="PTHR38045">
    <property type="entry name" value="CHROMOSOME 1, WHOLE GENOME SHOTGUN SEQUENCE"/>
    <property type="match status" value="1"/>
</dbReference>
<accession>A0AAI8V9S4</accession>
<reference evidence="2" key="1">
    <citation type="submission" date="2023-10" db="EMBL/GenBank/DDBJ databases">
        <authorList>
            <person name="Hackl T."/>
        </authorList>
    </citation>
    <scope>NUCLEOTIDE SEQUENCE</scope>
</reference>
<name>A0AAI8V9S4_9PEZI</name>
<evidence type="ECO:0000313" key="3">
    <source>
        <dbReference type="Proteomes" id="UP001295740"/>
    </source>
</evidence>
<proteinExistence type="predicted"/>
<dbReference type="EMBL" id="CAUWAG010000003">
    <property type="protein sequence ID" value="CAJ2501039.1"/>
    <property type="molecule type" value="Genomic_DNA"/>
</dbReference>
<feature type="region of interest" description="Disordered" evidence="1">
    <location>
        <begin position="51"/>
        <end position="71"/>
    </location>
</feature>
<organism evidence="2 3">
    <name type="scientific">Anthostomella pinea</name>
    <dbReference type="NCBI Taxonomy" id="933095"/>
    <lineage>
        <taxon>Eukaryota</taxon>
        <taxon>Fungi</taxon>
        <taxon>Dikarya</taxon>
        <taxon>Ascomycota</taxon>
        <taxon>Pezizomycotina</taxon>
        <taxon>Sordariomycetes</taxon>
        <taxon>Xylariomycetidae</taxon>
        <taxon>Xylariales</taxon>
        <taxon>Xylariaceae</taxon>
        <taxon>Anthostomella</taxon>
    </lineage>
</organism>
<keyword evidence="3" id="KW-1185">Reference proteome</keyword>
<dbReference type="PANTHER" id="PTHR38045:SF1">
    <property type="entry name" value="HEPARINASE II_III-LIKE PROTEIN"/>
    <property type="match status" value="1"/>
</dbReference>
<gene>
    <name evidence="2" type="ORF">KHLLAP_LOCUS1507</name>
</gene>
<sequence length="187" mass="20455">MRPGDIPRGSERAVAWTALDSGWQREANLHGGCAPGQHVERDARLTVLRNASSREDGSRPGSSHGQPPRLGDCQRDTGIFHIYNQRPAAKLIRSLSLLWYDKGSAGSWSYGLPLDRSCVNDEGAWTSMQSSLMSPEGLFIVMKAAALTGYSAHGLDVGHVVLDALGERWTIELCQRDYLSVVYSGRT</sequence>